<dbReference type="Gene3D" id="3.30.1490.20">
    <property type="entry name" value="ATP-grasp fold, A domain"/>
    <property type="match status" value="1"/>
</dbReference>
<keyword evidence="2" id="KW-0436">Ligase</keyword>
<comment type="similarity">
    <text evidence="5">In the N-terminal section; belongs to the acetate CoA ligase alpha subunit family.</text>
</comment>
<keyword evidence="10" id="KW-1185">Reference proteome</keyword>
<dbReference type="SUPFAM" id="SSF52210">
    <property type="entry name" value="Succinyl-CoA synthetase domains"/>
    <property type="match status" value="2"/>
</dbReference>
<protein>
    <submittedName>
        <fullName evidence="9">GCN5 family N-acetyltransferase</fullName>
    </submittedName>
</protein>
<feature type="domain" description="N-acetyltransferase" evidence="8">
    <location>
        <begin position="733"/>
        <end position="890"/>
    </location>
</feature>
<evidence type="ECO:0000259" key="7">
    <source>
        <dbReference type="PROSITE" id="PS50975"/>
    </source>
</evidence>
<dbReference type="Gene3D" id="3.30.470.20">
    <property type="entry name" value="ATP-grasp fold, B domain"/>
    <property type="match status" value="1"/>
</dbReference>
<dbReference type="CDD" id="cd04301">
    <property type="entry name" value="NAT_SF"/>
    <property type="match status" value="1"/>
</dbReference>
<evidence type="ECO:0000256" key="3">
    <source>
        <dbReference type="ARBA" id="ARBA00022741"/>
    </source>
</evidence>
<evidence type="ECO:0000313" key="9">
    <source>
        <dbReference type="EMBL" id="QEX17445.1"/>
    </source>
</evidence>
<dbReference type="PANTHER" id="PTHR43334:SF1">
    <property type="entry name" value="3-HYDROXYPROPIONATE--COA LIGASE [ADP-FORMING]"/>
    <property type="match status" value="1"/>
</dbReference>
<dbReference type="AlphaFoldDB" id="A0A5J6MLS1"/>
<dbReference type="PROSITE" id="PS50975">
    <property type="entry name" value="ATP_GRASP"/>
    <property type="match status" value="1"/>
</dbReference>
<dbReference type="PROSITE" id="PS51186">
    <property type="entry name" value="GNAT"/>
    <property type="match status" value="1"/>
</dbReference>
<dbReference type="InterPro" id="IPR032875">
    <property type="entry name" value="Succ_CoA_lig_flav_dom"/>
</dbReference>
<keyword evidence="3 6" id="KW-0547">Nucleotide-binding</keyword>
<evidence type="ECO:0000256" key="1">
    <source>
        <dbReference type="ARBA" id="ARBA00022532"/>
    </source>
</evidence>
<dbReference type="Proteomes" id="UP000326202">
    <property type="component" value="Chromosome"/>
</dbReference>
<feature type="domain" description="ATP-grasp" evidence="7">
    <location>
        <begin position="494"/>
        <end position="530"/>
    </location>
</feature>
<dbReference type="InterPro" id="IPR016102">
    <property type="entry name" value="Succinyl-CoA_synth-like"/>
</dbReference>
<dbReference type="InterPro" id="IPR000182">
    <property type="entry name" value="GNAT_dom"/>
</dbReference>
<dbReference type="PANTHER" id="PTHR43334">
    <property type="entry name" value="ACETATE--COA LIGASE [ADP-FORMING]"/>
    <property type="match status" value="1"/>
</dbReference>
<dbReference type="Pfam" id="PF13607">
    <property type="entry name" value="Succ_CoA_lig"/>
    <property type="match status" value="1"/>
</dbReference>
<organism evidence="9 10">
    <name type="scientific">Hypericibacter terrae</name>
    <dbReference type="NCBI Taxonomy" id="2602015"/>
    <lineage>
        <taxon>Bacteria</taxon>
        <taxon>Pseudomonadati</taxon>
        <taxon>Pseudomonadota</taxon>
        <taxon>Alphaproteobacteria</taxon>
        <taxon>Rhodospirillales</taxon>
        <taxon>Dongiaceae</taxon>
        <taxon>Hypericibacter</taxon>
    </lineage>
</organism>
<dbReference type="GO" id="GO:0043758">
    <property type="term" value="F:acetate-CoA ligase (ADP-forming) activity"/>
    <property type="evidence" value="ECO:0007669"/>
    <property type="project" value="InterPro"/>
</dbReference>
<dbReference type="Gene3D" id="3.40.630.30">
    <property type="match status" value="1"/>
</dbReference>
<reference evidence="9 10" key="1">
    <citation type="submission" date="2019-08" db="EMBL/GenBank/DDBJ databases">
        <title>Hyperibacter terrae gen. nov., sp. nov. and Hyperibacter viscosus sp. nov., two new members in the family Rhodospirillaceae isolated from the rhizosphere of Hypericum perforatum.</title>
        <authorList>
            <person name="Noviana Z."/>
        </authorList>
    </citation>
    <scope>NUCLEOTIDE SEQUENCE [LARGE SCALE GENOMIC DNA]</scope>
    <source>
        <strain evidence="9 10">R5913</strain>
    </source>
</reference>
<evidence type="ECO:0000256" key="6">
    <source>
        <dbReference type="PROSITE-ProRule" id="PRU00409"/>
    </source>
</evidence>
<dbReference type="InterPro" id="IPR051538">
    <property type="entry name" value="Acyl-CoA_Synth/Transferase"/>
</dbReference>
<proteinExistence type="inferred from homology"/>
<dbReference type="Pfam" id="PF13302">
    <property type="entry name" value="Acetyltransf_3"/>
    <property type="match status" value="1"/>
</dbReference>
<dbReference type="Gene3D" id="3.40.50.720">
    <property type="entry name" value="NAD(P)-binding Rossmann-like Domain"/>
    <property type="match status" value="1"/>
</dbReference>
<dbReference type="InterPro" id="IPR003781">
    <property type="entry name" value="CoA-bd"/>
</dbReference>
<dbReference type="InterPro" id="IPR036291">
    <property type="entry name" value="NAD(P)-bd_dom_sf"/>
</dbReference>
<dbReference type="InterPro" id="IPR011761">
    <property type="entry name" value="ATP-grasp"/>
</dbReference>
<dbReference type="GO" id="GO:0005524">
    <property type="term" value="F:ATP binding"/>
    <property type="evidence" value="ECO:0007669"/>
    <property type="project" value="UniProtKB-UniRule"/>
</dbReference>
<dbReference type="KEGG" id="htq:FRZ44_27450"/>
<dbReference type="SUPFAM" id="SSF56059">
    <property type="entry name" value="Glutathione synthetase ATP-binding domain-like"/>
    <property type="match status" value="1"/>
</dbReference>
<dbReference type="Pfam" id="PF19045">
    <property type="entry name" value="Ligase_CoA_2"/>
    <property type="match status" value="1"/>
</dbReference>
<dbReference type="SMART" id="SM00881">
    <property type="entry name" value="CoA_binding"/>
    <property type="match status" value="1"/>
</dbReference>
<dbReference type="GO" id="GO:0006099">
    <property type="term" value="P:tricarboxylic acid cycle"/>
    <property type="evidence" value="ECO:0007669"/>
    <property type="project" value="UniProtKB-KW"/>
</dbReference>
<dbReference type="RefSeq" id="WP_151177708.1">
    <property type="nucleotide sequence ID" value="NZ_CP042906.1"/>
</dbReference>
<evidence type="ECO:0000256" key="4">
    <source>
        <dbReference type="ARBA" id="ARBA00022840"/>
    </source>
</evidence>
<dbReference type="Gene3D" id="3.40.50.261">
    <property type="entry name" value="Succinyl-CoA synthetase domains"/>
    <property type="match status" value="2"/>
</dbReference>
<accession>A0A5J6MLS1</accession>
<dbReference type="SUPFAM" id="SSF51735">
    <property type="entry name" value="NAD(P)-binding Rossmann-fold domains"/>
    <property type="match status" value="1"/>
</dbReference>
<dbReference type="GO" id="GO:0046872">
    <property type="term" value="F:metal ion binding"/>
    <property type="evidence" value="ECO:0007669"/>
    <property type="project" value="InterPro"/>
</dbReference>
<dbReference type="Pfam" id="PF13549">
    <property type="entry name" value="ATP-grasp_5"/>
    <property type="match status" value="1"/>
</dbReference>
<keyword evidence="9" id="KW-0808">Transferase</keyword>
<dbReference type="EMBL" id="CP042906">
    <property type="protein sequence ID" value="QEX17445.1"/>
    <property type="molecule type" value="Genomic_DNA"/>
</dbReference>
<dbReference type="GO" id="GO:0016747">
    <property type="term" value="F:acyltransferase activity, transferring groups other than amino-acyl groups"/>
    <property type="evidence" value="ECO:0007669"/>
    <property type="project" value="InterPro"/>
</dbReference>
<gene>
    <name evidence="9" type="ORF">FRZ44_27450</name>
</gene>
<dbReference type="FunFam" id="3.30.1490.20:FF:000020">
    <property type="entry name" value="Protein lysine acetyltransferase"/>
    <property type="match status" value="1"/>
</dbReference>
<keyword evidence="4 6" id="KW-0067">ATP-binding</keyword>
<keyword evidence="1" id="KW-0816">Tricarboxylic acid cycle</keyword>
<dbReference type="Pfam" id="PF13380">
    <property type="entry name" value="CoA_binding_2"/>
    <property type="match status" value="1"/>
</dbReference>
<sequence>MSIRNFDKMMKPSSVALIGASPKRDSVGGVLTRNLLHRFKGPVGLVNPRHADIFGTAVVPHVGALDFIPDLAVIATPAPTVPGIVAELGGIGCKAAVVISAAFGSSAEGQALTQAMRDAARPHLLRILGPNCVGLMLPGLSLNASFAHLDPLNGPIAFLSQSGAIITSVLDWAKPRGIGFSCMVSMGEMADIDFGDMLDYLAGDPNTHSILLYVEAVTNARKFMSAARIAARSKPVIVIKAGRFAQTAKAVASHTGSLAGSDTVYDAAFRRAGMLRVFSLDELFAAAETLGNGRRIAGDRLAILTNGGGIGILATDELAAQDGKLAELSPGTQARLEAVLPPTWSHGNPVDIIGDATPERYAQAIGPLLTDPGSDVLLILNCPTAIAPSVQTAAAVIEAVRKADRPVLASWIGEQDARDARRLLAAAQIPSYETPEQAVRGFMHLVRYRRNQEILIQTPPSVPEQFVVDLPGAQAAVAAALGEGRSLLQGPEAQAILKAFAIPTVESIVATNGAEAMEAQRRIGRPVALKIRSPDISHKSDVGGVALNLDTPSDVAAALAAMREHIGRIKPEARIEGFTIEPMVGRTGAHELILGLSEDATFGPVILFGSGGVSVEVVADRAIALPPLNMALARELMARTRIHRLLQGYRDQPAADLDAIALTLVKLSQIAVDLPEVAELDINPLLADAKGVLAVDSRIRLKATSKPGASRLAIRPYPRQLEQPFPMPKGETLLLRPILPEDAPQLDTLVAHMSPQSMRMRFFSSIKELPSYIRARLTQIDYEREMALAVVSAGAPGKAEIFAVVRITADPDNDTAEFAIALRDELAGQGIGTRLMERMIAYAKDRGIRHMIGIVLMENVAMIDICRRLGFRIEYESGRPDAVRVTLDLVKETVPAS</sequence>
<dbReference type="InterPro" id="IPR043938">
    <property type="entry name" value="Ligase_CoA_dom"/>
</dbReference>
<evidence type="ECO:0000313" key="10">
    <source>
        <dbReference type="Proteomes" id="UP000326202"/>
    </source>
</evidence>
<evidence type="ECO:0000259" key="8">
    <source>
        <dbReference type="PROSITE" id="PS51186"/>
    </source>
</evidence>
<evidence type="ECO:0000256" key="5">
    <source>
        <dbReference type="ARBA" id="ARBA00060888"/>
    </source>
</evidence>
<dbReference type="InterPro" id="IPR016181">
    <property type="entry name" value="Acyl_CoA_acyltransferase"/>
</dbReference>
<dbReference type="SUPFAM" id="SSF55729">
    <property type="entry name" value="Acyl-CoA N-acyltransferases (Nat)"/>
    <property type="match status" value="1"/>
</dbReference>
<evidence type="ECO:0000256" key="2">
    <source>
        <dbReference type="ARBA" id="ARBA00022598"/>
    </source>
</evidence>
<dbReference type="InterPro" id="IPR013815">
    <property type="entry name" value="ATP_grasp_subdomain_1"/>
</dbReference>
<name>A0A5J6MLS1_9PROT</name>
<dbReference type="OrthoDB" id="9807426at2"/>